<keyword evidence="1" id="KW-0808">Transferase</keyword>
<dbReference type="SUPFAM" id="SSF63999">
    <property type="entry name" value="Thiamin pyrophosphokinase, catalytic domain"/>
    <property type="match status" value="1"/>
</dbReference>
<dbReference type="InterPro" id="IPR007371">
    <property type="entry name" value="TPK_catalytic"/>
</dbReference>
<evidence type="ECO:0000259" key="6">
    <source>
        <dbReference type="Pfam" id="PF04263"/>
    </source>
</evidence>
<dbReference type="CDD" id="cd07995">
    <property type="entry name" value="TPK"/>
    <property type="match status" value="1"/>
</dbReference>
<organism evidence="7 8">
    <name type="scientific">Oceaniovalibus guishaninsula JLT2003</name>
    <dbReference type="NCBI Taxonomy" id="1231392"/>
    <lineage>
        <taxon>Bacteria</taxon>
        <taxon>Pseudomonadati</taxon>
        <taxon>Pseudomonadota</taxon>
        <taxon>Alphaproteobacteria</taxon>
        <taxon>Rhodobacterales</taxon>
        <taxon>Roseobacteraceae</taxon>
        <taxon>Oceaniovalibus</taxon>
    </lineage>
</organism>
<dbReference type="Proteomes" id="UP000006765">
    <property type="component" value="Unassembled WGS sequence"/>
</dbReference>
<dbReference type="GO" id="GO:0009229">
    <property type="term" value="P:thiamine diphosphate biosynthetic process"/>
    <property type="evidence" value="ECO:0007669"/>
    <property type="project" value="InterPro"/>
</dbReference>
<evidence type="ECO:0000313" key="7">
    <source>
        <dbReference type="EMBL" id="EKE44395.1"/>
    </source>
</evidence>
<dbReference type="PANTHER" id="PTHR41299">
    <property type="entry name" value="THIAMINE PYROPHOSPHOKINASE"/>
    <property type="match status" value="1"/>
</dbReference>
<dbReference type="AlphaFoldDB" id="K2I5Y0"/>
<name>K2I5Y0_9RHOB</name>
<evidence type="ECO:0000256" key="2">
    <source>
        <dbReference type="ARBA" id="ARBA00022741"/>
    </source>
</evidence>
<dbReference type="eggNOG" id="COG1564">
    <property type="taxonomic scope" value="Bacteria"/>
</dbReference>
<dbReference type="GO" id="GO:0006772">
    <property type="term" value="P:thiamine metabolic process"/>
    <property type="evidence" value="ECO:0007669"/>
    <property type="project" value="UniProtKB-UniRule"/>
</dbReference>
<evidence type="ECO:0000256" key="3">
    <source>
        <dbReference type="ARBA" id="ARBA00022777"/>
    </source>
</evidence>
<dbReference type="InterPro" id="IPR053149">
    <property type="entry name" value="TPK"/>
</dbReference>
<feature type="domain" description="Thiamin pyrophosphokinase catalytic" evidence="6">
    <location>
        <begin position="32"/>
        <end position="122"/>
    </location>
</feature>
<reference evidence="7 8" key="1">
    <citation type="journal article" date="2012" name="J. Bacteriol.">
        <title>Draft Genome Sequence of Oceaniovalibus guishaninsula JLT2003T.</title>
        <authorList>
            <person name="Tang K."/>
            <person name="Liu K."/>
            <person name="Jiao N."/>
        </authorList>
    </citation>
    <scope>NUCLEOTIDE SEQUENCE [LARGE SCALE GENOMIC DNA]</scope>
    <source>
        <strain evidence="7 8">JLT2003</strain>
    </source>
</reference>
<dbReference type="OrthoDB" id="7057856at2"/>
<evidence type="ECO:0000256" key="4">
    <source>
        <dbReference type="ARBA" id="ARBA00022840"/>
    </source>
</evidence>
<evidence type="ECO:0000313" key="8">
    <source>
        <dbReference type="Proteomes" id="UP000006765"/>
    </source>
</evidence>
<dbReference type="GO" id="GO:0016301">
    <property type="term" value="F:kinase activity"/>
    <property type="evidence" value="ECO:0007669"/>
    <property type="project" value="UniProtKB-KW"/>
</dbReference>
<dbReference type="EMBL" id="AMGO01000021">
    <property type="protein sequence ID" value="EKE44395.1"/>
    <property type="molecule type" value="Genomic_DNA"/>
</dbReference>
<comment type="caution">
    <text evidence="7">The sequence shown here is derived from an EMBL/GenBank/DDBJ whole genome shotgun (WGS) entry which is preliminary data.</text>
</comment>
<dbReference type="PATRIC" id="fig|1231392.3.peg.1238"/>
<dbReference type="InterPro" id="IPR006282">
    <property type="entry name" value="Thi_PPkinase"/>
</dbReference>
<keyword evidence="4" id="KW-0067">ATP-binding</keyword>
<dbReference type="RefSeq" id="WP_007426385.1">
    <property type="nucleotide sequence ID" value="NZ_AMGO01000021.1"/>
</dbReference>
<dbReference type="PANTHER" id="PTHR41299:SF1">
    <property type="entry name" value="THIAMINE PYROPHOSPHOKINASE"/>
    <property type="match status" value="1"/>
</dbReference>
<dbReference type="Gene3D" id="3.40.50.10240">
    <property type="entry name" value="Thiamin pyrophosphokinase, catalytic domain"/>
    <property type="match status" value="1"/>
</dbReference>
<accession>K2I5Y0</accession>
<keyword evidence="8" id="KW-1185">Reference proteome</keyword>
<dbReference type="InterPro" id="IPR036759">
    <property type="entry name" value="TPK_catalytic_sf"/>
</dbReference>
<dbReference type="SUPFAM" id="SSF63862">
    <property type="entry name" value="Thiamin pyrophosphokinase, substrate-binding domain"/>
    <property type="match status" value="1"/>
</dbReference>
<dbReference type="GO" id="GO:0004788">
    <property type="term" value="F:thiamine diphosphokinase activity"/>
    <property type="evidence" value="ECO:0007669"/>
    <property type="project" value="UniProtKB-UniRule"/>
</dbReference>
<gene>
    <name evidence="7" type="ORF">OCGS_1233</name>
</gene>
<dbReference type="EC" id="2.7.6.2" evidence="5"/>
<dbReference type="InterPro" id="IPR036371">
    <property type="entry name" value="TPK_B1-bd_sf"/>
</dbReference>
<dbReference type="NCBIfam" id="TIGR01378">
    <property type="entry name" value="thi_PPkinase"/>
    <property type="match status" value="1"/>
</dbReference>
<dbReference type="GO" id="GO:0005524">
    <property type="term" value="F:ATP binding"/>
    <property type="evidence" value="ECO:0007669"/>
    <property type="project" value="UniProtKB-KW"/>
</dbReference>
<evidence type="ECO:0000256" key="5">
    <source>
        <dbReference type="NCBIfam" id="TIGR01378"/>
    </source>
</evidence>
<proteinExistence type="predicted"/>
<protein>
    <recommendedName>
        <fullName evidence="5">Thiamine diphosphokinase</fullName>
        <ecNumber evidence="5">2.7.6.2</ecNumber>
    </recommendedName>
</protein>
<dbReference type="STRING" id="1231392.OCGS_1233"/>
<keyword evidence="2" id="KW-0547">Nucleotide-binding</keyword>
<keyword evidence="3 7" id="KW-0418">Kinase</keyword>
<evidence type="ECO:0000256" key="1">
    <source>
        <dbReference type="ARBA" id="ARBA00022679"/>
    </source>
</evidence>
<sequence length="221" mass="22716">MDNPPVAPLVRSSVAVTLVGGGDVAAGDLALALAHAPHLVAADGGADAALALGHVPHAVIGDLDSLSDAARSRMGARNIHRIAEQDSTDFQKCLRAIDAPLILGVGFLGARLDHQLAAMTALGGTRTRCILIGARDVAMHLTRPLTMDLPLGSRLSLWPLARVAGRSKGLEWPIEGLDFAPAARIGTSNRVTGPVRLAMDGPGMLLILPRAALAVLIGALG</sequence>
<dbReference type="Pfam" id="PF04263">
    <property type="entry name" value="TPK_catalytic"/>
    <property type="match status" value="1"/>
</dbReference>